<dbReference type="InParanoid" id="A0A1Q3DJU8"/>
<dbReference type="InterPro" id="IPR026960">
    <property type="entry name" value="RVT-Znf"/>
</dbReference>
<dbReference type="Pfam" id="PF13966">
    <property type="entry name" value="zf-RVT"/>
    <property type="match status" value="1"/>
</dbReference>
<protein>
    <submittedName>
        <fullName evidence="2">Zf-RVT domain-containing protein</fullName>
    </submittedName>
</protein>
<keyword evidence="3" id="KW-1185">Reference proteome</keyword>
<sequence>MEALEVFRLNSGLTVSANKSRVFFCNTQRRIKRDILNRVQFHEGTLPVTYLGLPLITKRISHADCSYLIDRLMARANSWVSRFLSFAGRLQLIKATLASMHVFWCSVFLLPMKVVKECNCILRNFLWGGQARNKVRWTEVCKPEKEGGLGVKDLRIWNKALLLKQIWNLLRNQSLWSSWCLTHLVKHSNFWCLPCRGSLSWSWRQILHLRPVAKDHLVYQCGRGDKFSLWYDPWLHGESLHALYGHRVIYDAVLRSSALVNEVISEGRWQWPQNSCQLIEIQGRVQDITISASSDCNFWEASGQSFSTHKAWNDIRDPSCEVPWHSLVLHPMRIPKHSFCLWLAIRGAHRTKDKLRARGSSLSAECVFNCGEEETLEHIFFNCPFSHSVWKAVLAMCNLVRPILPWQEEIAWMIHHSQGYGFPALLRKLALAATVYNLWIERNRRCFQNLFLPGPEVTKKIRQEVAWRALSSSKMRACERHHSLCMNWGISELELFR</sequence>
<reference evidence="3" key="1">
    <citation type="submission" date="2016-04" db="EMBL/GenBank/DDBJ databases">
        <title>Cephalotus genome sequencing.</title>
        <authorList>
            <person name="Fukushima K."/>
            <person name="Hasebe M."/>
            <person name="Fang X."/>
        </authorList>
    </citation>
    <scope>NUCLEOTIDE SEQUENCE [LARGE SCALE GENOMIC DNA]</scope>
    <source>
        <strain evidence="3">cv. St1</strain>
    </source>
</reference>
<evidence type="ECO:0000313" key="3">
    <source>
        <dbReference type="Proteomes" id="UP000187406"/>
    </source>
</evidence>
<name>A0A1Q3DJU8_CEPFO</name>
<feature type="domain" description="Reverse transcriptase zinc-binding" evidence="1">
    <location>
        <begin position="306"/>
        <end position="390"/>
    </location>
</feature>
<dbReference type="STRING" id="3775.A0A1Q3DJU8"/>
<comment type="caution">
    <text evidence="2">The sequence shown here is derived from an EMBL/GenBank/DDBJ whole genome shotgun (WGS) entry which is preliminary data.</text>
</comment>
<dbReference type="EMBL" id="BDDD01011173">
    <property type="protein sequence ID" value="GAV92731.1"/>
    <property type="molecule type" value="Genomic_DNA"/>
</dbReference>
<evidence type="ECO:0000259" key="1">
    <source>
        <dbReference type="Pfam" id="PF13966"/>
    </source>
</evidence>
<proteinExistence type="predicted"/>
<dbReference type="PANTHER" id="PTHR33116">
    <property type="entry name" value="REVERSE TRANSCRIPTASE ZINC-BINDING DOMAIN-CONTAINING PROTEIN-RELATED-RELATED"/>
    <property type="match status" value="1"/>
</dbReference>
<organism evidence="2 3">
    <name type="scientific">Cephalotus follicularis</name>
    <name type="common">Albany pitcher plant</name>
    <dbReference type="NCBI Taxonomy" id="3775"/>
    <lineage>
        <taxon>Eukaryota</taxon>
        <taxon>Viridiplantae</taxon>
        <taxon>Streptophyta</taxon>
        <taxon>Embryophyta</taxon>
        <taxon>Tracheophyta</taxon>
        <taxon>Spermatophyta</taxon>
        <taxon>Magnoliopsida</taxon>
        <taxon>eudicotyledons</taxon>
        <taxon>Gunneridae</taxon>
        <taxon>Pentapetalae</taxon>
        <taxon>rosids</taxon>
        <taxon>fabids</taxon>
        <taxon>Oxalidales</taxon>
        <taxon>Cephalotaceae</taxon>
        <taxon>Cephalotus</taxon>
    </lineage>
</organism>
<dbReference type="PANTHER" id="PTHR33116:SF76">
    <property type="entry name" value="DUF4283 DOMAIN-CONTAINING PROTEIN"/>
    <property type="match status" value="1"/>
</dbReference>
<gene>
    <name evidence="2" type="ORF">CFOL_v3_36109</name>
</gene>
<evidence type="ECO:0000313" key="2">
    <source>
        <dbReference type="EMBL" id="GAV92731.1"/>
    </source>
</evidence>
<dbReference type="Proteomes" id="UP000187406">
    <property type="component" value="Unassembled WGS sequence"/>
</dbReference>
<dbReference type="AlphaFoldDB" id="A0A1Q3DJU8"/>
<accession>A0A1Q3DJU8</accession>
<dbReference type="OrthoDB" id="1743609at2759"/>